<comment type="caution">
    <text evidence="2">The sequence shown here is derived from an EMBL/GenBank/DDBJ whole genome shotgun (WGS) entry which is preliminary data.</text>
</comment>
<evidence type="ECO:0000313" key="2">
    <source>
        <dbReference type="EMBL" id="PSU25096.1"/>
    </source>
</evidence>
<protein>
    <recommendedName>
        <fullName evidence="1">Exonuclease VII large subunit C-terminal domain-containing protein</fullName>
    </recommendedName>
</protein>
<organism evidence="2 3">
    <name type="scientific">Photobacterium aquimaris</name>
    <dbReference type="NCBI Taxonomy" id="512643"/>
    <lineage>
        <taxon>Bacteria</taxon>
        <taxon>Pseudomonadati</taxon>
        <taxon>Pseudomonadota</taxon>
        <taxon>Gammaproteobacteria</taxon>
        <taxon>Vibrionales</taxon>
        <taxon>Vibrionaceae</taxon>
        <taxon>Photobacterium</taxon>
    </lineage>
</organism>
<dbReference type="PANTHER" id="PTHR30008">
    <property type="entry name" value="EXODEOXYRIBONUCLEASE 7 LARGE SUBUNIT"/>
    <property type="match status" value="1"/>
</dbReference>
<dbReference type="PANTHER" id="PTHR30008:SF0">
    <property type="entry name" value="EXODEOXYRIBONUCLEASE 7 LARGE SUBUNIT"/>
    <property type="match status" value="1"/>
</dbReference>
<dbReference type="GO" id="GO:0008855">
    <property type="term" value="F:exodeoxyribonuclease VII activity"/>
    <property type="evidence" value="ECO:0007669"/>
    <property type="project" value="InterPro"/>
</dbReference>
<evidence type="ECO:0000259" key="1">
    <source>
        <dbReference type="Pfam" id="PF02601"/>
    </source>
</evidence>
<dbReference type="RefSeq" id="WP_107204609.1">
    <property type="nucleotide sequence ID" value="NZ_PYMK01000025.1"/>
</dbReference>
<dbReference type="OrthoDB" id="7235451at2"/>
<sequence>LLSYVKGIINHNLKGKYWITTDVLKVNGNNINGNIYVELGSTNNSGKQTKAQGVIWSNHAHILHSFEQETGIRFEPNLNVMILVEVKFTPEYGLKLNIVNINKSYSVGAFELKLRRIRLHIHDLGENEFNRNLKVPLEFTRVAVISPENAAGLGDFKTKADLLERYNLCSFDYFAARFQGPHRVNSIVTAFADLIQNEHEYDAVCVIRGGGDKASLNELSESKLARAICRCRIPVFTGIGHDNDSVLLDEYSNSSFSTPSMVINHIYHLIINNAVQARKHFQSLKNHTIHQCRNQRLEHIQNLKLIKNGRNSVLSKWRHDLDKEYNVMLFNSRHQLDQIQNTLNNTYSNFIQKVKLDVNSQRFSITQEKTTVSTKSWQCVRESNSLINNYKSHLIVGGFNSAQLSKQKLKHQLSQTQYYANKQLLEQKNILEQTWKDIKQQVVVDVKQAQQGITYTLLNLTRYVGILIHHHKSDLIAQNNLIEAYNPQKILDRGFSLILDSDGSVIKSIVQTHLKQPLYIKLKDGVITAEPIHIKKVINDE</sequence>
<dbReference type="AlphaFoldDB" id="A0A2T3IFM1"/>
<dbReference type="InterPro" id="IPR003753">
    <property type="entry name" value="Exonuc_VII_L"/>
</dbReference>
<dbReference type="EMBL" id="PYMK01000025">
    <property type="protein sequence ID" value="PSU25096.1"/>
    <property type="molecule type" value="Genomic_DNA"/>
</dbReference>
<feature type="domain" description="Exonuclease VII large subunit C-terminal" evidence="1">
    <location>
        <begin position="401"/>
        <end position="529"/>
    </location>
</feature>
<dbReference type="Pfam" id="PF02601">
    <property type="entry name" value="Exonuc_VII_L"/>
    <property type="match status" value="2"/>
</dbReference>
<accession>A0A2T3IFM1</accession>
<dbReference type="Proteomes" id="UP000240254">
    <property type="component" value="Unassembled WGS sequence"/>
</dbReference>
<evidence type="ECO:0000313" key="3">
    <source>
        <dbReference type="Proteomes" id="UP000240254"/>
    </source>
</evidence>
<dbReference type="GO" id="GO:0006308">
    <property type="term" value="P:DNA catabolic process"/>
    <property type="evidence" value="ECO:0007669"/>
    <property type="project" value="InterPro"/>
</dbReference>
<feature type="non-terminal residue" evidence="2">
    <location>
        <position position="1"/>
    </location>
</feature>
<gene>
    <name evidence="2" type="ORF">CTM88_17960</name>
</gene>
<dbReference type="GO" id="GO:0009318">
    <property type="term" value="C:exodeoxyribonuclease VII complex"/>
    <property type="evidence" value="ECO:0007669"/>
    <property type="project" value="InterPro"/>
</dbReference>
<dbReference type="GO" id="GO:0003676">
    <property type="term" value="F:nucleic acid binding"/>
    <property type="evidence" value="ECO:0007669"/>
    <property type="project" value="InterPro"/>
</dbReference>
<name>A0A2T3IFM1_9GAMM</name>
<reference evidence="2 3" key="1">
    <citation type="submission" date="2018-03" db="EMBL/GenBank/DDBJ databases">
        <title>Whole genome sequencing of Histamine producing bacteria.</title>
        <authorList>
            <person name="Butler K."/>
        </authorList>
    </citation>
    <scope>NUCLEOTIDE SEQUENCE [LARGE SCALE GENOMIC DNA]</scope>
    <source>
        <strain evidence="2 3">BS2</strain>
    </source>
</reference>
<feature type="domain" description="Exonuclease VII large subunit C-terminal" evidence="1">
    <location>
        <begin position="130"/>
        <end position="376"/>
    </location>
</feature>
<proteinExistence type="predicted"/>
<dbReference type="InterPro" id="IPR020579">
    <property type="entry name" value="Exonuc_VII_lsu_C"/>
</dbReference>